<feature type="transmembrane region" description="Helical" evidence="7">
    <location>
        <begin position="12"/>
        <end position="34"/>
    </location>
</feature>
<feature type="transmembrane region" description="Helical" evidence="7">
    <location>
        <begin position="220"/>
        <end position="240"/>
    </location>
</feature>
<dbReference type="OrthoDB" id="3173654at2"/>
<name>A0A511DKH4_9PSEU</name>
<dbReference type="PANTHER" id="PTHR30151">
    <property type="entry name" value="ALKANE SULFONATE ABC TRANSPORTER-RELATED, MEMBRANE SUBUNIT"/>
    <property type="match status" value="1"/>
</dbReference>
<proteinExistence type="inferred from homology"/>
<dbReference type="GO" id="GO:0005886">
    <property type="term" value="C:plasma membrane"/>
    <property type="evidence" value="ECO:0007669"/>
    <property type="project" value="UniProtKB-SubCell"/>
</dbReference>
<feature type="transmembrane region" description="Helical" evidence="7">
    <location>
        <begin position="184"/>
        <end position="208"/>
    </location>
</feature>
<evidence type="ECO:0000256" key="6">
    <source>
        <dbReference type="ARBA" id="ARBA00023136"/>
    </source>
</evidence>
<comment type="subcellular location">
    <subcellularLocation>
        <location evidence="1 7">Cell membrane</location>
        <topology evidence="1 7">Multi-pass membrane protein</topology>
    </subcellularLocation>
</comment>
<evidence type="ECO:0000256" key="7">
    <source>
        <dbReference type="RuleBase" id="RU363032"/>
    </source>
</evidence>
<feature type="domain" description="ABC transmembrane type-1" evidence="8">
    <location>
        <begin position="57"/>
        <end position="241"/>
    </location>
</feature>
<accession>A0A511DKH4</accession>
<feature type="transmembrane region" description="Helical" evidence="7">
    <location>
        <begin position="65"/>
        <end position="89"/>
    </location>
</feature>
<dbReference type="CDD" id="cd06261">
    <property type="entry name" value="TM_PBP2"/>
    <property type="match status" value="1"/>
</dbReference>
<protein>
    <submittedName>
        <fullName evidence="9">Nitrate ABC transporter permease</fullName>
    </submittedName>
</protein>
<keyword evidence="3" id="KW-1003">Cell membrane</keyword>
<reference evidence="9 10" key="1">
    <citation type="submission" date="2019-07" db="EMBL/GenBank/DDBJ databases">
        <title>Whole genome shotgun sequence of Pseudonocardia sulfidoxydans NBRC 16205.</title>
        <authorList>
            <person name="Hosoyama A."/>
            <person name="Uohara A."/>
            <person name="Ohji S."/>
            <person name="Ichikawa N."/>
        </authorList>
    </citation>
    <scope>NUCLEOTIDE SEQUENCE [LARGE SCALE GENOMIC DNA]</scope>
    <source>
        <strain evidence="9 10">NBRC 16205</strain>
    </source>
</reference>
<evidence type="ECO:0000256" key="4">
    <source>
        <dbReference type="ARBA" id="ARBA00022692"/>
    </source>
</evidence>
<evidence type="ECO:0000313" key="9">
    <source>
        <dbReference type="EMBL" id="GEL25296.1"/>
    </source>
</evidence>
<sequence>MNRRRIGLILEIAVPLLVVAALILWSAGSTSFYFPPVTDMLVTFEQTWLFDRFGSDVLPSLYRLAAGYAIATVVGVAAGVVIGSVPLAARAAEPIVEFLRAIPPPALIPFGILVLGIGDTMKIFVIAVVCLWPVLLNTVDGIRGLDPTLTATARIYGITGRDRLTRVVLPGTGPQIVAGMRTGLSLALIMTVVSELVASTNGVGYFVLQSQRDFAIPQMWSGIILLGVLGYLLNAALGLVERRVLAWHRHATESAR</sequence>
<keyword evidence="4 7" id="KW-0812">Transmembrane</keyword>
<dbReference type="Pfam" id="PF00528">
    <property type="entry name" value="BPD_transp_1"/>
    <property type="match status" value="1"/>
</dbReference>
<keyword evidence="5 7" id="KW-1133">Transmembrane helix</keyword>
<comment type="similarity">
    <text evidence="7">Belongs to the binding-protein-dependent transport system permease family.</text>
</comment>
<keyword evidence="2 7" id="KW-0813">Transport</keyword>
<evidence type="ECO:0000256" key="5">
    <source>
        <dbReference type="ARBA" id="ARBA00022989"/>
    </source>
</evidence>
<gene>
    <name evidence="9" type="primary">ssuC</name>
    <name evidence="9" type="ORF">PSU4_42500</name>
</gene>
<dbReference type="Proteomes" id="UP000321685">
    <property type="component" value="Unassembled WGS sequence"/>
</dbReference>
<dbReference type="SUPFAM" id="SSF161098">
    <property type="entry name" value="MetI-like"/>
    <property type="match status" value="1"/>
</dbReference>
<feature type="transmembrane region" description="Helical" evidence="7">
    <location>
        <begin position="110"/>
        <end position="135"/>
    </location>
</feature>
<evidence type="ECO:0000256" key="2">
    <source>
        <dbReference type="ARBA" id="ARBA00022448"/>
    </source>
</evidence>
<organism evidence="9 10">
    <name type="scientific">Pseudonocardia sulfidoxydans NBRC 16205</name>
    <dbReference type="NCBI Taxonomy" id="1223511"/>
    <lineage>
        <taxon>Bacteria</taxon>
        <taxon>Bacillati</taxon>
        <taxon>Actinomycetota</taxon>
        <taxon>Actinomycetes</taxon>
        <taxon>Pseudonocardiales</taxon>
        <taxon>Pseudonocardiaceae</taxon>
        <taxon>Pseudonocardia</taxon>
    </lineage>
</organism>
<dbReference type="InterPro" id="IPR000515">
    <property type="entry name" value="MetI-like"/>
</dbReference>
<evidence type="ECO:0000256" key="3">
    <source>
        <dbReference type="ARBA" id="ARBA00022475"/>
    </source>
</evidence>
<dbReference type="EMBL" id="BJVJ01000050">
    <property type="protein sequence ID" value="GEL25296.1"/>
    <property type="molecule type" value="Genomic_DNA"/>
</dbReference>
<dbReference type="PANTHER" id="PTHR30151:SF38">
    <property type="entry name" value="ALIPHATIC SULFONATES TRANSPORT PERMEASE PROTEIN SSUC-RELATED"/>
    <property type="match status" value="1"/>
</dbReference>
<dbReference type="PROSITE" id="PS50928">
    <property type="entry name" value="ABC_TM1"/>
    <property type="match status" value="1"/>
</dbReference>
<keyword evidence="6 7" id="KW-0472">Membrane</keyword>
<evidence type="ECO:0000259" key="8">
    <source>
        <dbReference type="PROSITE" id="PS50928"/>
    </source>
</evidence>
<evidence type="ECO:0000313" key="10">
    <source>
        <dbReference type="Proteomes" id="UP000321685"/>
    </source>
</evidence>
<evidence type="ECO:0000256" key="1">
    <source>
        <dbReference type="ARBA" id="ARBA00004651"/>
    </source>
</evidence>
<dbReference type="Gene3D" id="1.10.3720.10">
    <property type="entry name" value="MetI-like"/>
    <property type="match status" value="1"/>
</dbReference>
<dbReference type="InterPro" id="IPR035906">
    <property type="entry name" value="MetI-like_sf"/>
</dbReference>
<keyword evidence="10" id="KW-1185">Reference proteome</keyword>
<comment type="caution">
    <text evidence="9">The sequence shown here is derived from an EMBL/GenBank/DDBJ whole genome shotgun (WGS) entry which is preliminary data.</text>
</comment>
<dbReference type="AlphaFoldDB" id="A0A511DKH4"/>
<dbReference type="GO" id="GO:0055085">
    <property type="term" value="P:transmembrane transport"/>
    <property type="evidence" value="ECO:0007669"/>
    <property type="project" value="InterPro"/>
</dbReference>
<dbReference type="RefSeq" id="WP_147111231.1">
    <property type="nucleotide sequence ID" value="NZ_BJVJ01000050.1"/>
</dbReference>